<proteinExistence type="predicted"/>
<feature type="compositionally biased region" description="Polar residues" evidence="1">
    <location>
        <begin position="74"/>
        <end position="83"/>
    </location>
</feature>
<protein>
    <submittedName>
        <fullName evidence="2">Uncharacterized protein</fullName>
    </submittedName>
</protein>
<dbReference type="HOGENOM" id="CLU_2102362_0_0_1"/>
<organism evidence="2 3">
    <name type="scientific">Ciona savignyi</name>
    <name type="common">Pacific transparent sea squirt</name>
    <dbReference type="NCBI Taxonomy" id="51511"/>
    <lineage>
        <taxon>Eukaryota</taxon>
        <taxon>Metazoa</taxon>
        <taxon>Chordata</taxon>
        <taxon>Tunicata</taxon>
        <taxon>Ascidiacea</taxon>
        <taxon>Phlebobranchia</taxon>
        <taxon>Cionidae</taxon>
        <taxon>Ciona</taxon>
    </lineage>
</organism>
<feature type="compositionally biased region" description="Polar residues" evidence="1">
    <location>
        <begin position="9"/>
        <end position="43"/>
    </location>
</feature>
<sequence>MKRSKHTRGGSSDDTFSSAQRKSATPRSTSVPTSRIPSPTRVPTTFTARSSRASTPQRSRSSSMSPTRGGALSPTYSTKSLENLSPIRPTAYDTQLIDSGGSGHNLVRYITTELLK</sequence>
<reference evidence="3" key="1">
    <citation type="submission" date="2003-08" db="EMBL/GenBank/DDBJ databases">
        <authorList>
            <person name="Birren B."/>
            <person name="Nusbaum C."/>
            <person name="Abebe A."/>
            <person name="Abouelleil A."/>
            <person name="Adekoya E."/>
            <person name="Ait-zahra M."/>
            <person name="Allen N."/>
            <person name="Allen T."/>
            <person name="An P."/>
            <person name="Anderson M."/>
            <person name="Anderson S."/>
            <person name="Arachchi H."/>
            <person name="Armbruster J."/>
            <person name="Bachantsang P."/>
            <person name="Baldwin J."/>
            <person name="Barry A."/>
            <person name="Bayul T."/>
            <person name="Blitshsteyn B."/>
            <person name="Bloom T."/>
            <person name="Blye J."/>
            <person name="Boguslavskiy L."/>
            <person name="Borowsky M."/>
            <person name="Boukhgalter B."/>
            <person name="Brunache A."/>
            <person name="Butler J."/>
            <person name="Calixte N."/>
            <person name="Calvo S."/>
            <person name="Camarata J."/>
            <person name="Campo K."/>
            <person name="Chang J."/>
            <person name="Cheshatsang Y."/>
            <person name="Citroen M."/>
            <person name="Collymore A."/>
            <person name="Considine T."/>
            <person name="Cook A."/>
            <person name="Cooke P."/>
            <person name="Corum B."/>
            <person name="Cuomo C."/>
            <person name="David R."/>
            <person name="Dawoe T."/>
            <person name="Degray S."/>
            <person name="Dodge S."/>
            <person name="Dooley K."/>
            <person name="Dorje P."/>
            <person name="Dorjee K."/>
            <person name="Dorris L."/>
            <person name="Duffey N."/>
            <person name="Dupes A."/>
            <person name="Elkins T."/>
            <person name="Engels R."/>
            <person name="Erickson J."/>
            <person name="Farina A."/>
            <person name="Faro S."/>
            <person name="Ferreira P."/>
            <person name="Fischer H."/>
            <person name="Fitzgerald M."/>
            <person name="Foley K."/>
            <person name="Gage D."/>
            <person name="Galagan J."/>
            <person name="Gearin G."/>
            <person name="Gnerre S."/>
            <person name="Gnirke A."/>
            <person name="Goyette A."/>
            <person name="Graham J."/>
            <person name="Grandbois E."/>
            <person name="Gyaltsen K."/>
            <person name="Hafez N."/>
            <person name="Hagopian D."/>
            <person name="Hagos B."/>
            <person name="Hall J."/>
            <person name="Hatcher B."/>
            <person name="Heller A."/>
            <person name="Higgins H."/>
            <person name="Honan T."/>
            <person name="Horn A."/>
            <person name="Houde N."/>
            <person name="Hughes L."/>
            <person name="Hulme W."/>
            <person name="Husby E."/>
            <person name="Iliev I."/>
            <person name="Jaffe D."/>
            <person name="Jones C."/>
            <person name="Kamal M."/>
            <person name="Kamat A."/>
            <person name="Kamvysselis M."/>
            <person name="Karlsson E."/>
            <person name="Kells C."/>
            <person name="Kieu A."/>
            <person name="Kisner P."/>
            <person name="Kodira C."/>
            <person name="Kulbokas E."/>
            <person name="Labutti K."/>
            <person name="Lama D."/>
            <person name="Landers T."/>
            <person name="Leger J."/>
            <person name="Levine S."/>
            <person name="Lewis D."/>
            <person name="Lewis T."/>
            <person name="Lindblad-toh K."/>
            <person name="Liu X."/>
            <person name="Lokyitsang T."/>
            <person name="Lokyitsang Y."/>
            <person name="Lucien O."/>
            <person name="Lui A."/>
            <person name="Ma L.J."/>
            <person name="Mabbitt R."/>
            <person name="Macdonald J."/>
            <person name="Maclean C."/>
            <person name="Major J."/>
            <person name="Manning J."/>
            <person name="Marabella R."/>
            <person name="Maru K."/>
            <person name="Matthews C."/>
            <person name="Mauceli E."/>
            <person name="Mccarthy M."/>
            <person name="Mcdonough S."/>
            <person name="Mcghee T."/>
            <person name="Meldrim J."/>
            <person name="Meneus L."/>
            <person name="Mesirov J."/>
            <person name="Mihalev A."/>
            <person name="Mihova T."/>
            <person name="Mikkelsen T."/>
            <person name="Mlenga V."/>
            <person name="Moru K."/>
            <person name="Mozes J."/>
            <person name="Mulrain L."/>
            <person name="Munson G."/>
            <person name="Naylor J."/>
            <person name="Newes C."/>
            <person name="Nguyen C."/>
            <person name="Nguyen N."/>
            <person name="Nguyen T."/>
            <person name="Nicol R."/>
            <person name="Nielsen C."/>
            <person name="Nizzari M."/>
            <person name="Norbu C."/>
            <person name="Norbu N."/>
            <person name="O'donnell P."/>
            <person name="Okoawo O."/>
            <person name="O'leary S."/>
            <person name="Omotosho B."/>
            <person name="O'neill K."/>
            <person name="Osman S."/>
            <person name="Parker S."/>
            <person name="Perrin D."/>
            <person name="Phunkhang P."/>
            <person name="Piqani B."/>
            <person name="Purcell S."/>
            <person name="Rachupka T."/>
            <person name="Ramasamy U."/>
            <person name="Rameau R."/>
            <person name="Ray V."/>
            <person name="Raymond C."/>
            <person name="Retta R."/>
            <person name="Richardson S."/>
            <person name="Rise C."/>
            <person name="Rodriguez J."/>
            <person name="Rogers J."/>
            <person name="Rogov P."/>
            <person name="Rutman M."/>
            <person name="Schupbach R."/>
            <person name="Seaman C."/>
            <person name="Settipalli S."/>
            <person name="Sharpe T."/>
            <person name="Sheridan J."/>
            <person name="Sherpa N."/>
            <person name="Shi J."/>
            <person name="Smirnov S."/>
            <person name="Smith C."/>
            <person name="Sougnez C."/>
            <person name="Spencer B."/>
            <person name="Stalker J."/>
            <person name="Stange-thomann N."/>
            <person name="Stavropoulos S."/>
            <person name="Stetson K."/>
            <person name="Stone C."/>
            <person name="Stone S."/>
            <person name="Stubbs M."/>
            <person name="Talamas J."/>
            <person name="Tchuinga P."/>
            <person name="Tenzing P."/>
            <person name="Tesfaye S."/>
            <person name="Theodore J."/>
            <person name="Thoulutsang Y."/>
            <person name="Topham K."/>
            <person name="Towey S."/>
            <person name="Tsamla T."/>
            <person name="Tsomo N."/>
            <person name="Vallee D."/>
            <person name="Vassiliev H."/>
            <person name="Venkataraman V."/>
            <person name="Vinson J."/>
            <person name="Vo A."/>
            <person name="Wade C."/>
            <person name="Wang S."/>
            <person name="Wangchuk T."/>
            <person name="Wangdi T."/>
            <person name="Whittaker C."/>
            <person name="Wilkinson J."/>
            <person name="Wu Y."/>
            <person name="Wyman D."/>
            <person name="Yadav S."/>
            <person name="Yang S."/>
            <person name="Yang X."/>
            <person name="Yeager S."/>
            <person name="Yee E."/>
            <person name="Young G."/>
            <person name="Zainoun J."/>
            <person name="Zembeck L."/>
            <person name="Zimmer A."/>
            <person name="Zody M."/>
            <person name="Lander E."/>
        </authorList>
    </citation>
    <scope>NUCLEOTIDE SEQUENCE [LARGE SCALE GENOMIC DNA]</scope>
</reference>
<reference evidence="2" key="2">
    <citation type="submission" date="2025-08" db="UniProtKB">
        <authorList>
            <consortium name="Ensembl"/>
        </authorList>
    </citation>
    <scope>IDENTIFICATION</scope>
</reference>
<dbReference type="Ensembl" id="ENSCSAVT00000009878.1">
    <property type="protein sequence ID" value="ENSCSAVP00000009760.1"/>
    <property type="gene ID" value="ENSCSAVG00000005725.1"/>
</dbReference>
<reference evidence="2" key="3">
    <citation type="submission" date="2025-09" db="UniProtKB">
        <authorList>
            <consortium name="Ensembl"/>
        </authorList>
    </citation>
    <scope>IDENTIFICATION</scope>
</reference>
<keyword evidence="3" id="KW-1185">Reference proteome</keyword>
<feature type="compositionally biased region" description="Low complexity" evidence="1">
    <location>
        <begin position="44"/>
        <end position="68"/>
    </location>
</feature>
<name>H2YWP9_CIOSA</name>
<dbReference type="Proteomes" id="UP000007875">
    <property type="component" value="Unassembled WGS sequence"/>
</dbReference>
<feature type="region of interest" description="Disordered" evidence="1">
    <location>
        <begin position="1"/>
        <end position="84"/>
    </location>
</feature>
<dbReference type="GeneTree" id="ENSGT00940000155434"/>
<evidence type="ECO:0000256" key="1">
    <source>
        <dbReference type="SAM" id="MobiDB-lite"/>
    </source>
</evidence>
<dbReference type="AlphaFoldDB" id="H2YWP9"/>
<accession>H2YWP9</accession>
<evidence type="ECO:0000313" key="3">
    <source>
        <dbReference type="Proteomes" id="UP000007875"/>
    </source>
</evidence>
<evidence type="ECO:0000313" key="2">
    <source>
        <dbReference type="Ensembl" id="ENSCSAVP00000009760.1"/>
    </source>
</evidence>